<reference evidence="3 4" key="1">
    <citation type="submission" date="2014-04" db="EMBL/GenBank/DDBJ databases">
        <title>Evolutionary Origins and Diversification of the Mycorrhizal Mutualists.</title>
        <authorList>
            <consortium name="DOE Joint Genome Institute"/>
            <consortium name="Mycorrhizal Genomics Consortium"/>
            <person name="Kohler A."/>
            <person name="Kuo A."/>
            <person name="Nagy L.G."/>
            <person name="Floudas D."/>
            <person name="Copeland A."/>
            <person name="Barry K.W."/>
            <person name="Cichocki N."/>
            <person name="Veneault-Fourrey C."/>
            <person name="LaButti K."/>
            <person name="Lindquist E.A."/>
            <person name="Lipzen A."/>
            <person name="Lundell T."/>
            <person name="Morin E."/>
            <person name="Murat C."/>
            <person name="Riley R."/>
            <person name="Ohm R."/>
            <person name="Sun H."/>
            <person name="Tunlid A."/>
            <person name="Henrissat B."/>
            <person name="Grigoriev I.V."/>
            <person name="Hibbett D.S."/>
            <person name="Martin F."/>
        </authorList>
    </citation>
    <scope>NUCLEOTIDE SEQUENCE [LARGE SCALE GENOMIC DNA]</scope>
    <source>
        <strain evidence="3 4">Koide BX008</strain>
    </source>
</reference>
<name>A0A0C2X6J3_AMAMK</name>
<dbReference type="EMBL" id="KN818225">
    <property type="protein sequence ID" value="KIL69937.1"/>
    <property type="molecule type" value="Genomic_DNA"/>
</dbReference>
<feature type="compositionally biased region" description="Low complexity" evidence="1">
    <location>
        <begin position="335"/>
        <end position="350"/>
    </location>
</feature>
<dbReference type="InterPro" id="IPR052953">
    <property type="entry name" value="Ser-rich/MCO-related"/>
</dbReference>
<dbReference type="AlphaFoldDB" id="A0A0C2X6J3"/>
<dbReference type="OrthoDB" id="1921208at2759"/>
<organism evidence="3 4">
    <name type="scientific">Amanita muscaria (strain Koide BX008)</name>
    <dbReference type="NCBI Taxonomy" id="946122"/>
    <lineage>
        <taxon>Eukaryota</taxon>
        <taxon>Fungi</taxon>
        <taxon>Dikarya</taxon>
        <taxon>Basidiomycota</taxon>
        <taxon>Agaricomycotina</taxon>
        <taxon>Agaricomycetes</taxon>
        <taxon>Agaricomycetidae</taxon>
        <taxon>Agaricales</taxon>
        <taxon>Pluteineae</taxon>
        <taxon>Amanitaceae</taxon>
        <taxon>Amanita</taxon>
    </lineage>
</organism>
<sequence>MEFSVLLYVFLSIASVSAKVFNVSVGENEQLAFNPPCISGAVAGDQVVFKFISKNHTVTQSTFGSPCTKENTTAFDSGFNPANATSQPTFTITLNAQTASVPQWFYCKQKIPVSHCHKGMVFAINPTANKTFAQFQQNAINDANNTSTTGAPCTTTAPSATSTSPPSPSAWNSTSTGKVHSILVGANSTLTFSPPSIQAMAGDTIDFTFLSKNHSATQSTFANPCTLAPGGVNSGFQPVSANSSMTMQWSITLDAKSASSPLWFFCAQTNPANHCHAGMVFAINANANKTFEQFKANAMNSSSPSSGANSSTTTGGYGNSGPYGGSGSYGGSGGASMPPSSPIAASATTSANPSVNLNAPSNGELRSSVNTVALIVIVGLVASLGL</sequence>
<dbReference type="PANTHER" id="PTHR34883">
    <property type="entry name" value="SERINE-RICH PROTEIN, PUTATIVE-RELATED-RELATED"/>
    <property type="match status" value="1"/>
</dbReference>
<keyword evidence="4" id="KW-1185">Reference proteome</keyword>
<feature type="compositionally biased region" description="Low complexity" evidence="1">
    <location>
        <begin position="146"/>
        <end position="174"/>
    </location>
</feature>
<dbReference type="InterPro" id="IPR008972">
    <property type="entry name" value="Cupredoxin"/>
</dbReference>
<dbReference type="SUPFAM" id="SSF49503">
    <property type="entry name" value="Cupredoxins"/>
    <property type="match status" value="2"/>
</dbReference>
<dbReference type="Proteomes" id="UP000054549">
    <property type="component" value="Unassembled WGS sequence"/>
</dbReference>
<accession>A0A0C2X6J3</accession>
<evidence type="ECO:0000313" key="3">
    <source>
        <dbReference type="EMBL" id="KIL69937.1"/>
    </source>
</evidence>
<dbReference type="STRING" id="946122.A0A0C2X6J3"/>
<evidence type="ECO:0000313" key="4">
    <source>
        <dbReference type="Proteomes" id="UP000054549"/>
    </source>
</evidence>
<evidence type="ECO:0008006" key="5">
    <source>
        <dbReference type="Google" id="ProtNLM"/>
    </source>
</evidence>
<dbReference type="Gene3D" id="2.60.40.420">
    <property type="entry name" value="Cupredoxins - blue copper proteins"/>
    <property type="match status" value="2"/>
</dbReference>
<dbReference type="PANTHER" id="PTHR34883:SF15">
    <property type="entry name" value="EXTRACELLULAR SERINE-RICH PROTEIN"/>
    <property type="match status" value="1"/>
</dbReference>
<feature type="signal peptide" evidence="2">
    <location>
        <begin position="1"/>
        <end position="18"/>
    </location>
</feature>
<evidence type="ECO:0000256" key="2">
    <source>
        <dbReference type="SAM" id="SignalP"/>
    </source>
</evidence>
<proteinExistence type="predicted"/>
<gene>
    <name evidence="3" type="ORF">M378DRAFT_176001</name>
</gene>
<protein>
    <recommendedName>
        <fullName evidence="5">Cupredoxin</fullName>
    </recommendedName>
</protein>
<feature type="region of interest" description="Disordered" evidence="1">
    <location>
        <begin position="143"/>
        <end position="174"/>
    </location>
</feature>
<dbReference type="HOGENOM" id="CLU_060348_0_0_1"/>
<dbReference type="CDD" id="cd00920">
    <property type="entry name" value="Cupredoxin"/>
    <property type="match status" value="2"/>
</dbReference>
<evidence type="ECO:0000256" key="1">
    <source>
        <dbReference type="SAM" id="MobiDB-lite"/>
    </source>
</evidence>
<dbReference type="InParanoid" id="A0A0C2X6J3"/>
<feature type="chain" id="PRO_5002170618" description="Cupredoxin" evidence="2">
    <location>
        <begin position="19"/>
        <end position="386"/>
    </location>
</feature>
<feature type="region of interest" description="Disordered" evidence="1">
    <location>
        <begin position="329"/>
        <end position="350"/>
    </location>
</feature>
<keyword evidence="2" id="KW-0732">Signal</keyword>